<protein>
    <submittedName>
        <fullName evidence="2">Acyl carrier protein</fullName>
    </submittedName>
</protein>
<dbReference type="AlphaFoldDB" id="A0A1T4L984"/>
<dbReference type="Pfam" id="PF00550">
    <property type="entry name" value="PP-binding"/>
    <property type="match status" value="1"/>
</dbReference>
<dbReference type="OrthoDB" id="9803943at2"/>
<reference evidence="3" key="1">
    <citation type="submission" date="2017-02" db="EMBL/GenBank/DDBJ databases">
        <authorList>
            <person name="Varghese N."/>
            <person name="Submissions S."/>
        </authorList>
    </citation>
    <scope>NUCLEOTIDE SEQUENCE [LARGE SCALE GENOMIC DNA]</scope>
    <source>
        <strain evidence="3">DSM 22224</strain>
    </source>
</reference>
<dbReference type="InterPro" id="IPR036736">
    <property type="entry name" value="ACP-like_sf"/>
</dbReference>
<evidence type="ECO:0000313" key="3">
    <source>
        <dbReference type="Proteomes" id="UP000190367"/>
    </source>
</evidence>
<dbReference type="SUPFAM" id="SSF47336">
    <property type="entry name" value="ACP-like"/>
    <property type="match status" value="1"/>
</dbReference>
<evidence type="ECO:0000313" key="2">
    <source>
        <dbReference type="EMBL" id="SJZ51131.1"/>
    </source>
</evidence>
<dbReference type="Gene3D" id="1.10.1200.10">
    <property type="entry name" value="ACP-like"/>
    <property type="match status" value="1"/>
</dbReference>
<dbReference type="RefSeq" id="WP_078667218.1">
    <property type="nucleotide sequence ID" value="NZ_FUWZ01000001.1"/>
</dbReference>
<name>A0A1T4L984_9BACT</name>
<sequence length="87" mass="9841">MEQLMADLKKQIIEQLNLQEVTPESIGNDEPLFKEGLGLDSIDALELIVLLQQHYNIRIANPEQGPEIFYSIRSMAEFIVAQQTAKA</sequence>
<keyword evidence="3" id="KW-1185">Reference proteome</keyword>
<organism evidence="2 3">
    <name type="scientific">Chitinophaga eiseniae</name>
    <dbReference type="NCBI Taxonomy" id="634771"/>
    <lineage>
        <taxon>Bacteria</taxon>
        <taxon>Pseudomonadati</taxon>
        <taxon>Bacteroidota</taxon>
        <taxon>Chitinophagia</taxon>
        <taxon>Chitinophagales</taxon>
        <taxon>Chitinophagaceae</taxon>
        <taxon>Chitinophaga</taxon>
    </lineage>
</organism>
<dbReference type="InterPro" id="IPR009081">
    <property type="entry name" value="PP-bd_ACP"/>
</dbReference>
<dbReference type="PROSITE" id="PS50075">
    <property type="entry name" value="CARRIER"/>
    <property type="match status" value="1"/>
</dbReference>
<dbReference type="Proteomes" id="UP000190367">
    <property type="component" value="Unassembled WGS sequence"/>
</dbReference>
<proteinExistence type="predicted"/>
<evidence type="ECO:0000259" key="1">
    <source>
        <dbReference type="PROSITE" id="PS50075"/>
    </source>
</evidence>
<accession>A0A1T4L984</accession>
<feature type="domain" description="Carrier" evidence="1">
    <location>
        <begin position="2"/>
        <end position="83"/>
    </location>
</feature>
<gene>
    <name evidence="2" type="ORF">SAMN04488128_101537</name>
</gene>
<dbReference type="STRING" id="634771.SAMN04488128_101537"/>
<dbReference type="NCBIfam" id="NF006617">
    <property type="entry name" value="PRK09184.1"/>
    <property type="match status" value="1"/>
</dbReference>
<dbReference type="EMBL" id="FUWZ01000001">
    <property type="protein sequence ID" value="SJZ51131.1"/>
    <property type="molecule type" value="Genomic_DNA"/>
</dbReference>